<sequence length="123" mass="14411">MMSNLLLLLLLLLMIVIVMLADAMTRTPMLSTSVVFLLDNVVHRMVLGLLLDRLQRLLVDDVMLLRNDVMLDQLRLMMQMVMLRLRLMLRNDLLLMELLVRMSEMMVSGINNVNADRRWSRLD</sequence>
<keyword evidence="1" id="KW-0732">Signal</keyword>
<reference evidence="2" key="1">
    <citation type="submission" date="2018-01" db="EMBL/GenBank/DDBJ databases">
        <title>An insight into the sialome of Amazonian anophelines.</title>
        <authorList>
            <person name="Ribeiro J.M."/>
            <person name="Scarpassa V."/>
            <person name="Calvo E."/>
        </authorList>
    </citation>
    <scope>NUCLEOTIDE SEQUENCE</scope>
    <source>
        <tissue evidence="2">Salivary glands</tissue>
    </source>
</reference>
<dbReference type="AlphaFoldDB" id="A0A2M3ZEH2"/>
<protein>
    <submittedName>
        <fullName evidence="2">Putative secreted peptide</fullName>
    </submittedName>
</protein>
<evidence type="ECO:0000313" key="2">
    <source>
        <dbReference type="EMBL" id="MBW26899.1"/>
    </source>
</evidence>
<evidence type="ECO:0000256" key="1">
    <source>
        <dbReference type="SAM" id="SignalP"/>
    </source>
</evidence>
<accession>A0A2M3ZEH2</accession>
<feature type="signal peptide" evidence="1">
    <location>
        <begin position="1"/>
        <end position="21"/>
    </location>
</feature>
<dbReference type="EMBL" id="GGFM01006148">
    <property type="protein sequence ID" value="MBW26899.1"/>
    <property type="molecule type" value="Transcribed_RNA"/>
</dbReference>
<name>A0A2M3ZEH2_9DIPT</name>
<proteinExistence type="predicted"/>
<organism evidence="2">
    <name type="scientific">Anopheles braziliensis</name>
    <dbReference type="NCBI Taxonomy" id="58242"/>
    <lineage>
        <taxon>Eukaryota</taxon>
        <taxon>Metazoa</taxon>
        <taxon>Ecdysozoa</taxon>
        <taxon>Arthropoda</taxon>
        <taxon>Hexapoda</taxon>
        <taxon>Insecta</taxon>
        <taxon>Pterygota</taxon>
        <taxon>Neoptera</taxon>
        <taxon>Endopterygota</taxon>
        <taxon>Diptera</taxon>
        <taxon>Nematocera</taxon>
        <taxon>Culicoidea</taxon>
        <taxon>Culicidae</taxon>
        <taxon>Anophelinae</taxon>
        <taxon>Anopheles</taxon>
    </lineage>
</organism>
<feature type="chain" id="PRO_5014656284" evidence="1">
    <location>
        <begin position="22"/>
        <end position="123"/>
    </location>
</feature>